<name>A0A6A5WWH3_9PLEO</name>
<evidence type="ECO:0000259" key="3">
    <source>
        <dbReference type="PROSITE" id="PS51526"/>
    </source>
</evidence>
<gene>
    <name evidence="4" type="ORF">P154DRAFT_339090</name>
</gene>
<feature type="compositionally biased region" description="Polar residues" evidence="2">
    <location>
        <begin position="318"/>
        <end position="333"/>
    </location>
</feature>
<dbReference type="SUPFAM" id="SSF46785">
    <property type="entry name" value="Winged helix' DNA-binding domain"/>
    <property type="match status" value="1"/>
</dbReference>
<dbReference type="InterPro" id="IPR036388">
    <property type="entry name" value="WH-like_DNA-bd_sf"/>
</dbReference>
<evidence type="ECO:0000313" key="5">
    <source>
        <dbReference type="Proteomes" id="UP000799779"/>
    </source>
</evidence>
<dbReference type="Pfam" id="PF25340">
    <property type="entry name" value="BCD_RFX"/>
    <property type="match status" value="1"/>
</dbReference>
<protein>
    <recommendedName>
        <fullName evidence="3">RFX-type winged-helix domain-containing protein</fullName>
    </recommendedName>
</protein>
<dbReference type="Proteomes" id="UP000799779">
    <property type="component" value="Unassembled WGS sequence"/>
</dbReference>
<dbReference type="OrthoDB" id="10056949at2759"/>
<evidence type="ECO:0000256" key="1">
    <source>
        <dbReference type="ARBA" id="ARBA00023125"/>
    </source>
</evidence>
<sequence>MAHDSRRSRSNTSMSVKSNRPLSRASTASLHSFDQHDQPSHGLALPYQQQPSQLSTNYTPQQYDANYSPLQTALLQAAQHASQQEGLPVDSVHQLMAYPGEPTQNPSASLPHPGFDQNHAAPSFQINHGQQQFVHAQSEEPEKKKKSSASGSATNDKELREMLVRNDGRALKDVAAEVIATDRTPKAEKSKQLFAMLWLKSACKTAKTSVPRNRVYSKYAERCGTDRVIPLNPASFGKLVRVIFPGIQTRRLGVRGESKYHYVELALIDDADGIEDGRRSASGNSNHQGAKWRQPSIGPKLDFNASRVPADTAAFPPQDQTFESQNNYPSQGPSKGRLFTNIYAPDFRPATTQQTSSSYEYELKFLHPEQYNTNDDMDIALPDISPYLPPRTDADVADALVALYRTHCTSLIDSIRYCKEKQFFRLFTSFHGTLTVPVQKLFALPEIAPWIRECDWMMYQKMIRSVSQLTLQVAPPQVCRFLDNVAKLLHQHLSKVFHALPLHTLESKLEPATLFAHLVRQMLRVNGAAHAAAVMLSVDENREQMWSDWQRHVNVKQIMENELPLGCAHEEVYTILSNEIRGLLLPLKSDAWVTHENYLQEQSATTADISSETVIDRIASFLTKIPIRFPQVPARTLLYCINALGSAALREITIERGMSFHAWWIAKVFVDELGQWLASLGGFLDHKPPNWNALTYSPGLLADSMNVTMANGGSGSNNDSRYSSVDADFAATQSFTTINGGQQGAADHTGAEIAAGRFHQQYESMTFGVDLDLTASQQEPNHDDSGIALLEDGLDAKFAQTVRSHLTQLPAGVS</sequence>
<keyword evidence="5" id="KW-1185">Reference proteome</keyword>
<feature type="compositionally biased region" description="Polar residues" evidence="2">
    <location>
        <begin position="124"/>
        <end position="135"/>
    </location>
</feature>
<feature type="region of interest" description="Disordered" evidence="2">
    <location>
        <begin position="278"/>
        <end position="335"/>
    </location>
</feature>
<dbReference type="GO" id="GO:0000981">
    <property type="term" value="F:DNA-binding transcription factor activity, RNA polymerase II-specific"/>
    <property type="evidence" value="ECO:0007669"/>
    <property type="project" value="TreeGrafter"/>
</dbReference>
<evidence type="ECO:0000256" key="2">
    <source>
        <dbReference type="SAM" id="MobiDB-lite"/>
    </source>
</evidence>
<dbReference type="Gene3D" id="1.10.10.10">
    <property type="entry name" value="Winged helix-like DNA-binding domain superfamily/Winged helix DNA-binding domain"/>
    <property type="match status" value="1"/>
</dbReference>
<dbReference type="EMBL" id="ML977563">
    <property type="protein sequence ID" value="KAF2005488.1"/>
    <property type="molecule type" value="Genomic_DNA"/>
</dbReference>
<reference evidence="4" key="1">
    <citation type="journal article" date="2020" name="Stud. Mycol.">
        <title>101 Dothideomycetes genomes: a test case for predicting lifestyles and emergence of pathogens.</title>
        <authorList>
            <person name="Haridas S."/>
            <person name="Albert R."/>
            <person name="Binder M."/>
            <person name="Bloem J."/>
            <person name="Labutti K."/>
            <person name="Salamov A."/>
            <person name="Andreopoulos B."/>
            <person name="Baker S."/>
            <person name="Barry K."/>
            <person name="Bills G."/>
            <person name="Bluhm B."/>
            <person name="Cannon C."/>
            <person name="Castanera R."/>
            <person name="Culley D."/>
            <person name="Daum C."/>
            <person name="Ezra D."/>
            <person name="Gonzalez J."/>
            <person name="Henrissat B."/>
            <person name="Kuo A."/>
            <person name="Liang C."/>
            <person name="Lipzen A."/>
            <person name="Lutzoni F."/>
            <person name="Magnuson J."/>
            <person name="Mondo S."/>
            <person name="Nolan M."/>
            <person name="Ohm R."/>
            <person name="Pangilinan J."/>
            <person name="Park H.-J."/>
            <person name="Ramirez L."/>
            <person name="Alfaro M."/>
            <person name="Sun H."/>
            <person name="Tritt A."/>
            <person name="Yoshinaga Y."/>
            <person name="Zwiers L.-H."/>
            <person name="Turgeon B."/>
            <person name="Goodwin S."/>
            <person name="Spatafora J."/>
            <person name="Crous P."/>
            <person name="Grigoriev I."/>
        </authorList>
    </citation>
    <scope>NUCLEOTIDE SEQUENCE</scope>
    <source>
        <strain evidence="4">CBS 123094</strain>
    </source>
</reference>
<dbReference type="PROSITE" id="PS51526">
    <property type="entry name" value="RFX_DBD"/>
    <property type="match status" value="1"/>
</dbReference>
<feature type="compositionally biased region" description="Polar residues" evidence="2">
    <location>
        <begin position="10"/>
        <end position="32"/>
    </location>
</feature>
<dbReference type="PANTHER" id="PTHR12619">
    <property type="entry name" value="RFX TRANSCRIPTION FACTOR FAMILY"/>
    <property type="match status" value="1"/>
</dbReference>
<evidence type="ECO:0000313" key="4">
    <source>
        <dbReference type="EMBL" id="KAF2005488.1"/>
    </source>
</evidence>
<feature type="compositionally biased region" description="Polar residues" evidence="2">
    <location>
        <begin position="47"/>
        <end position="63"/>
    </location>
</feature>
<dbReference type="GO" id="GO:0000978">
    <property type="term" value="F:RNA polymerase II cis-regulatory region sequence-specific DNA binding"/>
    <property type="evidence" value="ECO:0007669"/>
    <property type="project" value="TreeGrafter"/>
</dbReference>
<accession>A0A6A5WWH3</accession>
<dbReference type="AlphaFoldDB" id="A0A6A5WWH3"/>
<feature type="region of interest" description="Disordered" evidence="2">
    <location>
        <begin position="97"/>
        <end position="159"/>
    </location>
</feature>
<dbReference type="InterPro" id="IPR003150">
    <property type="entry name" value="DNA-bd_RFX"/>
</dbReference>
<dbReference type="PANTHER" id="PTHR12619:SF5">
    <property type="entry name" value="TRANSCRIPTION FACTOR RFX4"/>
    <property type="match status" value="1"/>
</dbReference>
<keyword evidence="1" id="KW-0238">DNA-binding</keyword>
<feature type="domain" description="RFX-type winged-helix" evidence="3">
    <location>
        <begin position="195"/>
        <end position="294"/>
    </location>
</feature>
<organism evidence="4 5">
    <name type="scientific">Amniculicola lignicola CBS 123094</name>
    <dbReference type="NCBI Taxonomy" id="1392246"/>
    <lineage>
        <taxon>Eukaryota</taxon>
        <taxon>Fungi</taxon>
        <taxon>Dikarya</taxon>
        <taxon>Ascomycota</taxon>
        <taxon>Pezizomycotina</taxon>
        <taxon>Dothideomycetes</taxon>
        <taxon>Pleosporomycetidae</taxon>
        <taxon>Pleosporales</taxon>
        <taxon>Amniculicolaceae</taxon>
        <taxon>Amniculicola</taxon>
    </lineage>
</organism>
<dbReference type="InterPro" id="IPR057321">
    <property type="entry name" value="RFX1-4/6/8-like_BCD"/>
</dbReference>
<feature type="region of interest" description="Disordered" evidence="2">
    <location>
        <begin position="1"/>
        <end position="63"/>
    </location>
</feature>
<proteinExistence type="predicted"/>
<dbReference type="InterPro" id="IPR036390">
    <property type="entry name" value="WH_DNA-bd_sf"/>
</dbReference>
<dbReference type="FunFam" id="1.10.10.10:FF:000119">
    <property type="entry name" value="DNA damage and replication checkpoint protein"/>
    <property type="match status" value="1"/>
</dbReference>
<dbReference type="Pfam" id="PF02257">
    <property type="entry name" value="RFX_DNA_binding"/>
    <property type="match status" value="1"/>
</dbReference>
<dbReference type="InterPro" id="IPR039779">
    <property type="entry name" value="RFX-like"/>
</dbReference>